<organism evidence="2 3">
    <name type="scientific">Kineosporia mesophila</name>
    <dbReference type="NCBI Taxonomy" id="566012"/>
    <lineage>
        <taxon>Bacteria</taxon>
        <taxon>Bacillati</taxon>
        <taxon>Actinomycetota</taxon>
        <taxon>Actinomycetes</taxon>
        <taxon>Kineosporiales</taxon>
        <taxon>Kineosporiaceae</taxon>
        <taxon>Kineosporia</taxon>
    </lineage>
</organism>
<evidence type="ECO:0000256" key="1">
    <source>
        <dbReference type="SAM" id="Phobius"/>
    </source>
</evidence>
<evidence type="ECO:0000313" key="3">
    <source>
        <dbReference type="Proteomes" id="UP001501074"/>
    </source>
</evidence>
<reference evidence="3" key="1">
    <citation type="journal article" date="2019" name="Int. J. Syst. Evol. Microbiol.">
        <title>The Global Catalogue of Microorganisms (GCM) 10K type strain sequencing project: providing services to taxonomists for standard genome sequencing and annotation.</title>
        <authorList>
            <consortium name="The Broad Institute Genomics Platform"/>
            <consortium name="The Broad Institute Genome Sequencing Center for Infectious Disease"/>
            <person name="Wu L."/>
            <person name="Ma J."/>
        </authorList>
    </citation>
    <scope>NUCLEOTIDE SEQUENCE [LARGE SCALE GENOMIC DNA]</scope>
    <source>
        <strain evidence="3">JCM 16902</strain>
    </source>
</reference>
<keyword evidence="1" id="KW-0472">Membrane</keyword>
<protein>
    <submittedName>
        <fullName evidence="2">Uncharacterized protein</fullName>
    </submittedName>
</protein>
<evidence type="ECO:0000313" key="2">
    <source>
        <dbReference type="EMBL" id="GAA3637727.1"/>
    </source>
</evidence>
<accession>A0ABP7APN8</accession>
<feature type="transmembrane region" description="Helical" evidence="1">
    <location>
        <begin position="6"/>
        <end position="27"/>
    </location>
</feature>
<gene>
    <name evidence="2" type="ORF">GCM10022223_65800</name>
</gene>
<dbReference type="RefSeq" id="WP_231481547.1">
    <property type="nucleotide sequence ID" value="NZ_BAAAZO010000012.1"/>
</dbReference>
<sequence length="63" mass="6463">MTPRQWRGAAIQAVVVLVICVIMNLVLGNGFLPGLVVGLSAAVVSFVVQWLLTRSGGGPAGDS</sequence>
<comment type="caution">
    <text evidence="2">The sequence shown here is derived from an EMBL/GenBank/DDBJ whole genome shotgun (WGS) entry which is preliminary data.</text>
</comment>
<keyword evidence="1" id="KW-0812">Transmembrane</keyword>
<keyword evidence="1" id="KW-1133">Transmembrane helix</keyword>
<dbReference type="Proteomes" id="UP001501074">
    <property type="component" value="Unassembled WGS sequence"/>
</dbReference>
<name>A0ABP7APN8_9ACTN</name>
<feature type="transmembrane region" description="Helical" evidence="1">
    <location>
        <begin position="34"/>
        <end position="52"/>
    </location>
</feature>
<proteinExistence type="predicted"/>
<keyword evidence="3" id="KW-1185">Reference proteome</keyword>
<dbReference type="EMBL" id="BAAAZO010000012">
    <property type="protein sequence ID" value="GAA3637727.1"/>
    <property type="molecule type" value="Genomic_DNA"/>
</dbReference>